<dbReference type="OrthoDB" id="5772197at2"/>
<proteinExistence type="predicted"/>
<sequence>MTTTYVDANALIVAYRGDQPAAQVALALLGDPVRRFVASPYLRLETLRKPLFYRREDEITFMERYFATVSLWIPTSDQLVARALSLAAHWDLGAMDALHAAAALQAGAEVFVTMERPTKPLFLVPGLNAVSLHPQESPL</sequence>
<dbReference type="KEGG" id="tsy:THSYN_17945"/>
<evidence type="ECO:0000313" key="3">
    <source>
        <dbReference type="Proteomes" id="UP000232638"/>
    </source>
</evidence>
<dbReference type="SUPFAM" id="SSF88723">
    <property type="entry name" value="PIN domain-like"/>
    <property type="match status" value="1"/>
</dbReference>
<gene>
    <name evidence="2" type="ORF">THSYN_17945</name>
</gene>
<dbReference type="EMBL" id="CP020370">
    <property type="protein sequence ID" value="AUB82639.1"/>
    <property type="molecule type" value="Genomic_DNA"/>
</dbReference>
<protein>
    <recommendedName>
        <fullName evidence="1">PIN domain-containing protein</fullName>
    </recommendedName>
</protein>
<feature type="domain" description="PIN" evidence="1">
    <location>
        <begin position="5"/>
        <end position="113"/>
    </location>
</feature>
<accession>A0A2K8UB47</accession>
<dbReference type="Gene3D" id="3.40.50.1010">
    <property type="entry name" value="5'-nuclease"/>
    <property type="match status" value="1"/>
</dbReference>
<keyword evidence="3" id="KW-1185">Reference proteome</keyword>
<reference evidence="2 3" key="1">
    <citation type="submission" date="2017-03" db="EMBL/GenBank/DDBJ databases">
        <title>Complete genome sequence of Candidatus 'Thiodictyon syntrophicum' sp. nov. strain Cad16T, a photolithoautotroph purple sulfur bacterium isolated from an alpine meromictic lake.</title>
        <authorList>
            <person name="Luedin S.M."/>
            <person name="Pothier J.F."/>
            <person name="Danza F."/>
            <person name="Storelli N."/>
            <person name="Wittwer M."/>
            <person name="Tonolla M."/>
        </authorList>
    </citation>
    <scope>NUCLEOTIDE SEQUENCE [LARGE SCALE GENOMIC DNA]</scope>
    <source>
        <strain evidence="2 3">Cad16T</strain>
    </source>
</reference>
<dbReference type="Pfam" id="PF01850">
    <property type="entry name" value="PIN"/>
    <property type="match status" value="1"/>
</dbReference>
<dbReference type="RefSeq" id="WP_100920359.1">
    <property type="nucleotide sequence ID" value="NZ_CP020370.1"/>
</dbReference>
<organism evidence="2 3">
    <name type="scientific">Candidatus Thiodictyon syntrophicum</name>
    <dbReference type="NCBI Taxonomy" id="1166950"/>
    <lineage>
        <taxon>Bacteria</taxon>
        <taxon>Pseudomonadati</taxon>
        <taxon>Pseudomonadota</taxon>
        <taxon>Gammaproteobacteria</taxon>
        <taxon>Chromatiales</taxon>
        <taxon>Chromatiaceae</taxon>
        <taxon>Thiodictyon</taxon>
    </lineage>
</organism>
<evidence type="ECO:0000259" key="1">
    <source>
        <dbReference type="Pfam" id="PF01850"/>
    </source>
</evidence>
<name>A0A2K8UB47_9GAMM</name>
<dbReference type="InterPro" id="IPR029060">
    <property type="entry name" value="PIN-like_dom_sf"/>
</dbReference>
<evidence type="ECO:0000313" key="2">
    <source>
        <dbReference type="EMBL" id="AUB82639.1"/>
    </source>
</evidence>
<dbReference type="AlphaFoldDB" id="A0A2K8UB47"/>
<dbReference type="Proteomes" id="UP000232638">
    <property type="component" value="Chromosome"/>
</dbReference>
<dbReference type="InterPro" id="IPR002716">
    <property type="entry name" value="PIN_dom"/>
</dbReference>